<dbReference type="Pfam" id="PF17855">
    <property type="entry name" value="MCM_lid"/>
    <property type="match status" value="1"/>
</dbReference>
<dbReference type="FunFam" id="2.20.28.10:FF:000007">
    <property type="entry name" value="DNA helicase MCM8 isoform X1"/>
    <property type="match status" value="1"/>
</dbReference>
<evidence type="ECO:0000256" key="8">
    <source>
        <dbReference type="ARBA" id="ARBA00022840"/>
    </source>
</evidence>
<evidence type="ECO:0000256" key="13">
    <source>
        <dbReference type="ARBA" id="ARBA00047995"/>
    </source>
</evidence>
<dbReference type="SMART" id="SM00350">
    <property type="entry name" value="MCM"/>
    <property type="match status" value="1"/>
</dbReference>
<evidence type="ECO:0000256" key="3">
    <source>
        <dbReference type="ARBA" id="ARBA00012551"/>
    </source>
</evidence>
<dbReference type="GO" id="GO:0017116">
    <property type="term" value="F:single-stranded DNA helicase activity"/>
    <property type="evidence" value="ECO:0007669"/>
    <property type="project" value="TreeGrafter"/>
</dbReference>
<dbReference type="GO" id="GO:0016787">
    <property type="term" value="F:hydrolase activity"/>
    <property type="evidence" value="ECO:0007669"/>
    <property type="project" value="UniProtKB-KW"/>
</dbReference>
<comment type="catalytic activity">
    <reaction evidence="13">
        <text>ATP + H2O = ADP + phosphate + H(+)</text>
        <dbReference type="Rhea" id="RHEA:13065"/>
        <dbReference type="ChEBI" id="CHEBI:15377"/>
        <dbReference type="ChEBI" id="CHEBI:15378"/>
        <dbReference type="ChEBI" id="CHEBI:30616"/>
        <dbReference type="ChEBI" id="CHEBI:43474"/>
        <dbReference type="ChEBI" id="CHEBI:456216"/>
        <dbReference type="EC" id="3.6.4.12"/>
    </reaction>
</comment>
<evidence type="ECO:0000256" key="2">
    <source>
        <dbReference type="ARBA" id="ARBA00008010"/>
    </source>
</evidence>
<sequence length="692" mass="76623">MFHACFTDAEQWGPLIEMHDLTEESIQLSHRQLINRCALCDFAGVLQQHPEQVIACLGLALCLLRDKKEATSTRILIRLCDVAPVLSISHIKSHVINQFVSVRGTVVRVSPIKPLVTQCNFICGKCGRINLRVFPDGKYNPPIRCIHGCRSKVLPDRSTVKAIDFQTIKLQEIDHEEHPGRVPRMIEVELHEDLVDSCIPGNVVTIGGFVKSVNAQVHSGKFGKQSQNNSLHILYLFANNVAHSNEKCEKDADFNNEDLQEISRVYNVGNVFERLVASMCPQIYRNELVKAGLLLALCGGTQNTHNSFNVRANSHVLLVGDPGLGKSQLLRASANIAPRSVYVGGNTATATGLTVSMSKDSSGGYALEAGALVLADEGVCCIDEFDKMGTDTQALLEAMEQQSISIAKAGIACNLNARASVVAAANPIGGHYDSSKLVHENLNMKAALLSRFDLVFILLDRPDEERDRLLSSHIMNTHASVPRGRKQLENTMEIDGSATLLERLILHGQVLRNYIPVRTIRKLITYSKRYLRPQLTREAAIELQAYYLELRGNSEFSLNGVSITVRQLESLVRLAQARARIELSNEVTVQHARDVIEIMACCLRDTDVSEGSVPSAVGLSLPKKIKFYAARLEQVAKREGKNVFSLDELMEIAKSARLEIGNFHDFLDVLNEHCIVLKKGPKRYQLQASSIR</sequence>
<keyword evidence="10" id="KW-0234">DNA repair</keyword>
<dbReference type="Pfam" id="PF00493">
    <property type="entry name" value="MCM"/>
    <property type="match status" value="1"/>
</dbReference>
<protein>
    <recommendedName>
        <fullName evidence="3">DNA helicase</fullName>
        <ecNumber evidence="3">3.6.4.12</ecNumber>
    </recommendedName>
    <alternativeName>
        <fullName evidence="12">Minichromosome maintenance 8</fullName>
    </alternativeName>
</protein>
<dbReference type="InterPro" id="IPR031327">
    <property type="entry name" value="MCM"/>
</dbReference>
<dbReference type="InterPro" id="IPR041562">
    <property type="entry name" value="MCM_lid"/>
</dbReference>
<dbReference type="GO" id="GO:0042555">
    <property type="term" value="C:MCM complex"/>
    <property type="evidence" value="ECO:0007669"/>
    <property type="project" value="TreeGrafter"/>
</dbReference>
<evidence type="ECO:0000256" key="14">
    <source>
        <dbReference type="RuleBase" id="RU004070"/>
    </source>
</evidence>
<dbReference type="EC" id="3.6.4.12" evidence="3"/>
<organism evidence="16">
    <name type="scientific">Albugo laibachii Nc14</name>
    <dbReference type="NCBI Taxonomy" id="890382"/>
    <lineage>
        <taxon>Eukaryota</taxon>
        <taxon>Sar</taxon>
        <taxon>Stramenopiles</taxon>
        <taxon>Oomycota</taxon>
        <taxon>Peronosporomycetes</taxon>
        <taxon>Albuginales</taxon>
        <taxon>Albuginaceae</taxon>
        <taxon>Albugo</taxon>
    </lineage>
</organism>
<dbReference type="Pfam" id="PF25051">
    <property type="entry name" value="WHD_MCM8"/>
    <property type="match status" value="1"/>
</dbReference>
<dbReference type="InterPro" id="IPR018525">
    <property type="entry name" value="MCM_CS"/>
</dbReference>
<feature type="domain" description="MCM C-terminal AAA(+) ATPase" evidence="15">
    <location>
        <begin position="271"/>
        <end position="474"/>
    </location>
</feature>
<dbReference type="Gene3D" id="2.20.28.10">
    <property type="match status" value="1"/>
</dbReference>
<dbReference type="GO" id="GO:0005634">
    <property type="term" value="C:nucleus"/>
    <property type="evidence" value="ECO:0007669"/>
    <property type="project" value="UniProtKB-SubCell"/>
</dbReference>
<dbReference type="GO" id="GO:0006260">
    <property type="term" value="P:DNA replication"/>
    <property type="evidence" value="ECO:0007669"/>
    <property type="project" value="InterPro"/>
</dbReference>
<dbReference type="HOGENOM" id="CLU_000995_7_2_1"/>
<evidence type="ECO:0000256" key="6">
    <source>
        <dbReference type="ARBA" id="ARBA00022801"/>
    </source>
</evidence>
<dbReference type="PRINTS" id="PR01657">
    <property type="entry name" value="MCMFAMILY"/>
</dbReference>
<keyword evidence="7" id="KW-0347">Helicase</keyword>
<comment type="subcellular location">
    <subcellularLocation>
        <location evidence="1">Nucleus</location>
    </subcellularLocation>
</comment>
<accession>F0W7L1</accession>
<evidence type="ECO:0000256" key="10">
    <source>
        <dbReference type="ARBA" id="ARBA00023204"/>
    </source>
</evidence>
<dbReference type="Gene3D" id="2.40.50.140">
    <property type="entry name" value="Nucleic acid-binding proteins"/>
    <property type="match status" value="1"/>
</dbReference>
<dbReference type="SUPFAM" id="SSF52540">
    <property type="entry name" value="P-loop containing nucleoside triphosphate hydrolases"/>
    <property type="match status" value="1"/>
</dbReference>
<dbReference type="PANTHER" id="PTHR11630">
    <property type="entry name" value="DNA REPLICATION LICENSING FACTOR MCM FAMILY MEMBER"/>
    <property type="match status" value="1"/>
</dbReference>
<dbReference type="InterPro" id="IPR003593">
    <property type="entry name" value="AAA+_ATPase"/>
</dbReference>
<dbReference type="InterPro" id="IPR056875">
    <property type="entry name" value="MCM8/REC_WHD"/>
</dbReference>
<dbReference type="PROSITE" id="PS50051">
    <property type="entry name" value="MCM_2"/>
    <property type="match status" value="1"/>
</dbReference>
<comment type="similarity">
    <text evidence="2 14">Belongs to the MCM family.</text>
</comment>
<evidence type="ECO:0000259" key="15">
    <source>
        <dbReference type="PROSITE" id="PS50051"/>
    </source>
</evidence>
<keyword evidence="5" id="KW-0227">DNA damage</keyword>
<dbReference type="CDD" id="cd22247">
    <property type="entry name" value="MCM8_WHD"/>
    <property type="match status" value="1"/>
</dbReference>
<dbReference type="InterPro" id="IPR033762">
    <property type="entry name" value="MCM_OB"/>
</dbReference>
<reference evidence="16" key="1">
    <citation type="journal article" date="2011" name="PLoS Biol.">
        <title>Gene gain and loss during evolution of obligate parasitism in the white rust pathogen of Arabidopsis thaliana.</title>
        <authorList>
            <person name="Kemen E."/>
            <person name="Gardiner A."/>
            <person name="Schultz-Larsen T."/>
            <person name="Kemen A.C."/>
            <person name="Balmuth A.L."/>
            <person name="Robert-Seilaniantz A."/>
            <person name="Bailey K."/>
            <person name="Holub E."/>
            <person name="Studholme D.J."/>
            <person name="Maclean D."/>
            <person name="Jones J.D."/>
        </authorList>
    </citation>
    <scope>NUCLEOTIDE SEQUENCE</scope>
</reference>
<reference evidence="16" key="2">
    <citation type="submission" date="2011-02" db="EMBL/GenBank/DDBJ databases">
        <authorList>
            <person name="MacLean D."/>
        </authorList>
    </citation>
    <scope>NUCLEOTIDE SEQUENCE</scope>
</reference>
<keyword evidence="11" id="KW-0539">Nucleus</keyword>
<dbReference type="SUPFAM" id="SSF50249">
    <property type="entry name" value="Nucleic acid-binding proteins"/>
    <property type="match status" value="1"/>
</dbReference>
<dbReference type="AlphaFoldDB" id="F0W7L1"/>
<evidence type="ECO:0000256" key="1">
    <source>
        <dbReference type="ARBA" id="ARBA00004123"/>
    </source>
</evidence>
<dbReference type="PANTHER" id="PTHR11630:SF47">
    <property type="entry name" value="DNA HELICASE MCM8"/>
    <property type="match status" value="1"/>
</dbReference>
<dbReference type="InterPro" id="IPR001208">
    <property type="entry name" value="MCM_dom"/>
</dbReference>
<evidence type="ECO:0000256" key="9">
    <source>
        <dbReference type="ARBA" id="ARBA00023125"/>
    </source>
</evidence>
<evidence type="ECO:0000256" key="5">
    <source>
        <dbReference type="ARBA" id="ARBA00022763"/>
    </source>
</evidence>
<evidence type="ECO:0000256" key="12">
    <source>
        <dbReference type="ARBA" id="ARBA00042306"/>
    </source>
</evidence>
<dbReference type="InterPro" id="IPR012340">
    <property type="entry name" value="NA-bd_OB-fold"/>
</dbReference>
<gene>
    <name evidence="16" type="primary">AlNc14C30G2817</name>
    <name evidence="16" type="ORF">ALNC14_032550</name>
</gene>
<dbReference type="Pfam" id="PF17207">
    <property type="entry name" value="MCM_OB"/>
    <property type="match status" value="1"/>
</dbReference>
<dbReference type="Gene3D" id="3.40.50.300">
    <property type="entry name" value="P-loop containing nucleotide triphosphate hydrolases"/>
    <property type="match status" value="1"/>
</dbReference>
<evidence type="ECO:0000256" key="11">
    <source>
        <dbReference type="ARBA" id="ARBA00023242"/>
    </source>
</evidence>
<dbReference type="GO" id="GO:0003697">
    <property type="term" value="F:single-stranded DNA binding"/>
    <property type="evidence" value="ECO:0007669"/>
    <property type="project" value="TreeGrafter"/>
</dbReference>
<keyword evidence="6" id="KW-0378">Hydrolase</keyword>
<evidence type="ECO:0000256" key="4">
    <source>
        <dbReference type="ARBA" id="ARBA00022741"/>
    </source>
</evidence>
<proteinExistence type="inferred from homology"/>
<dbReference type="SMART" id="SM00382">
    <property type="entry name" value="AAA"/>
    <property type="match status" value="1"/>
</dbReference>
<keyword evidence="9 14" id="KW-0238">DNA-binding</keyword>
<dbReference type="InterPro" id="IPR027417">
    <property type="entry name" value="P-loop_NTPase"/>
</dbReference>
<keyword evidence="8 14" id="KW-0067">ATP-binding</keyword>
<dbReference type="GO" id="GO:0005524">
    <property type="term" value="F:ATP binding"/>
    <property type="evidence" value="ECO:0007669"/>
    <property type="project" value="UniProtKB-KW"/>
</dbReference>
<evidence type="ECO:0000313" key="16">
    <source>
        <dbReference type="EMBL" id="CCA17112.1"/>
    </source>
</evidence>
<dbReference type="EMBL" id="FR824075">
    <property type="protein sequence ID" value="CCA17112.1"/>
    <property type="molecule type" value="Genomic_DNA"/>
</dbReference>
<evidence type="ECO:0000256" key="7">
    <source>
        <dbReference type="ARBA" id="ARBA00022806"/>
    </source>
</evidence>
<dbReference type="GO" id="GO:0000724">
    <property type="term" value="P:double-strand break repair via homologous recombination"/>
    <property type="evidence" value="ECO:0007669"/>
    <property type="project" value="UniProtKB-ARBA"/>
</dbReference>
<keyword evidence="4 14" id="KW-0547">Nucleotide-binding</keyword>
<name>F0W7L1_9STRA</name>
<dbReference type="PROSITE" id="PS00847">
    <property type="entry name" value="MCM_1"/>
    <property type="match status" value="1"/>
</dbReference>